<evidence type="ECO:0000259" key="1">
    <source>
        <dbReference type="Pfam" id="PF19178"/>
    </source>
</evidence>
<dbReference type="KEGG" id="vg:23463153"/>
<organism evidence="2 3">
    <name type="scientific">Pandoravirus inopinatum</name>
    <dbReference type="NCBI Taxonomy" id="1605721"/>
    <lineage>
        <taxon>Viruses</taxon>
        <taxon>Pandoravirus</taxon>
    </lineage>
</organism>
<protein>
    <recommendedName>
        <fullName evidence="1">DUF5860 domain-containing protein</fullName>
    </recommendedName>
</protein>
<dbReference type="RefSeq" id="YP_009120471.1">
    <property type="nucleotide sequence ID" value="NC_026440.1"/>
</dbReference>
<dbReference type="GeneID" id="23463153"/>
<proteinExistence type="predicted"/>
<sequence>MDAHIADTTKTETAAAIQPLVQSSTPDLWNMYPAIDRDDILKAIWIDGALKDVPHEWMPAGWLCKNVLTYSLTDDVESAKDFASRLSQFCKAHADISGVPCRVVLCVRRGPKRSELCYHVAVGPTESVTHDGATVDATGSVEAASAESASRAKSLDTETHIDDVTTAGVVTGSVRTGIAEVAAAFDTLHTVVSCEWVSDRTRINADCGHLIRAPAGPDGATLRRAIAEAISNHVYAVIGASGGRPHRLIIHGAASNDGKQIEFFYEILLVAAPCLGLQAPIATLCKADTPATDCPAPAAAGTITATHSEAAASKGQTAIEILALYPKLSMVQAADVLSAEIALGDVPHRWVKEDDTDTDATFLCSHDLLMDGLDGKVRACLGRGWQRVVLSVLQKESDRTIVTISGPRPSSSPKTQTIDDLLDLYPTLSAREAICLSKVVEGLAGIPTEWVDQDSSHTYDNGRAFGDASKMIAHVRRAFAKSTDETRPRHVVLTLHRDTTGLYCYFIILPTV</sequence>
<evidence type="ECO:0000313" key="3">
    <source>
        <dbReference type="Proteomes" id="UP000202511"/>
    </source>
</evidence>
<evidence type="ECO:0000313" key="2">
    <source>
        <dbReference type="EMBL" id="AJF98236.1"/>
    </source>
</evidence>
<accession>A0A0B5JB71</accession>
<dbReference type="Proteomes" id="UP000202511">
    <property type="component" value="Segment"/>
</dbReference>
<reference evidence="2 3" key="1">
    <citation type="journal article" date="2015" name="Parasitol. Res.">
        <title>Viruses in close associations with free-living amoebae.</title>
        <authorList>
            <person name="Scheid P."/>
        </authorList>
    </citation>
    <scope>NUCLEOTIDE SEQUENCE [LARGE SCALE GENOMIC DNA]</scope>
    <source>
        <strain evidence="2">KlaHel</strain>
    </source>
</reference>
<dbReference type="EMBL" id="KP136319">
    <property type="protein sequence ID" value="AJF98236.1"/>
    <property type="molecule type" value="Genomic_DNA"/>
</dbReference>
<feature type="domain" description="DUF5860" evidence="1">
    <location>
        <begin position="316"/>
        <end position="478"/>
    </location>
</feature>
<name>A0A0B5JB71_9VIRU</name>
<dbReference type="InterPro" id="IPR043848">
    <property type="entry name" value="DUF5860"/>
</dbReference>
<dbReference type="Pfam" id="PF19178">
    <property type="entry name" value="DUF5860"/>
    <property type="match status" value="1"/>
</dbReference>